<feature type="compositionally biased region" description="Basic and acidic residues" evidence="1">
    <location>
        <begin position="115"/>
        <end position="125"/>
    </location>
</feature>
<feature type="region of interest" description="Disordered" evidence="1">
    <location>
        <begin position="97"/>
        <end position="208"/>
    </location>
</feature>
<accession>A0A0J7JX17</accession>
<feature type="compositionally biased region" description="Basic and acidic residues" evidence="1">
    <location>
        <begin position="14"/>
        <end position="24"/>
    </location>
</feature>
<proteinExistence type="predicted"/>
<keyword evidence="3" id="KW-1185">Reference proteome</keyword>
<dbReference type="PaxDb" id="67767-A0A0J7JX17"/>
<protein>
    <submittedName>
        <fullName evidence="2">Uncharacterized protein</fullName>
    </submittedName>
</protein>
<feature type="non-terminal residue" evidence="2">
    <location>
        <position position="306"/>
    </location>
</feature>
<reference evidence="2 3" key="1">
    <citation type="submission" date="2015-04" db="EMBL/GenBank/DDBJ databases">
        <title>Lasius niger genome sequencing.</title>
        <authorList>
            <person name="Konorov E.A."/>
            <person name="Nikitin M.A."/>
            <person name="Kirill M.V."/>
            <person name="Chang P."/>
        </authorList>
    </citation>
    <scope>NUCLEOTIDE SEQUENCE [LARGE SCALE GENOMIC DNA]</scope>
    <source>
        <tissue evidence="2">Whole</tissue>
    </source>
</reference>
<sequence>MQVDHLASMVSKAPNEKKKQESLKKAPSSSEELLERKATVWERHEKLTANLLKHLVGKRNVSAETNTLAKSISESFRRMRQLDELLSAGGTAQVGQTISLRTDGTAQTSPSLYRIDSESTTRETEATEDQEEKGAPTPKSRKNRKKRKVRTPASAEAQMTKRRRQRDESMETQRRREPTGERNRDWEEVRKRKKKKPRKQRESPTLPNALMIRAKEGKSYADILRKIKLDASSKQIGESVDKVRRTNTGQLLIVLDKKSADKTELLRKLMADALKEDADVVSRVQQVDLEIRDLDETATKEEVANA</sequence>
<feature type="compositionally biased region" description="Polar residues" evidence="1">
    <location>
        <begin position="97"/>
        <end position="111"/>
    </location>
</feature>
<evidence type="ECO:0000313" key="3">
    <source>
        <dbReference type="Proteomes" id="UP000036403"/>
    </source>
</evidence>
<feature type="region of interest" description="Disordered" evidence="1">
    <location>
        <begin position="1"/>
        <end position="34"/>
    </location>
</feature>
<evidence type="ECO:0000313" key="2">
    <source>
        <dbReference type="EMBL" id="KMQ82738.1"/>
    </source>
</evidence>
<feature type="compositionally biased region" description="Basic and acidic residues" evidence="1">
    <location>
        <begin position="165"/>
        <end position="190"/>
    </location>
</feature>
<feature type="compositionally biased region" description="Basic residues" evidence="1">
    <location>
        <begin position="139"/>
        <end position="150"/>
    </location>
</feature>
<comment type="caution">
    <text evidence="2">The sequence shown here is derived from an EMBL/GenBank/DDBJ whole genome shotgun (WGS) entry which is preliminary data.</text>
</comment>
<organism evidence="2 3">
    <name type="scientific">Lasius niger</name>
    <name type="common">Black garden ant</name>
    <dbReference type="NCBI Taxonomy" id="67767"/>
    <lineage>
        <taxon>Eukaryota</taxon>
        <taxon>Metazoa</taxon>
        <taxon>Ecdysozoa</taxon>
        <taxon>Arthropoda</taxon>
        <taxon>Hexapoda</taxon>
        <taxon>Insecta</taxon>
        <taxon>Pterygota</taxon>
        <taxon>Neoptera</taxon>
        <taxon>Endopterygota</taxon>
        <taxon>Hymenoptera</taxon>
        <taxon>Apocrita</taxon>
        <taxon>Aculeata</taxon>
        <taxon>Formicoidea</taxon>
        <taxon>Formicidae</taxon>
        <taxon>Formicinae</taxon>
        <taxon>Lasius</taxon>
        <taxon>Lasius</taxon>
    </lineage>
</organism>
<name>A0A0J7JX17_LASNI</name>
<gene>
    <name evidence="2" type="ORF">RF55_22017</name>
</gene>
<dbReference type="Proteomes" id="UP000036403">
    <property type="component" value="Unassembled WGS sequence"/>
</dbReference>
<dbReference type="AlphaFoldDB" id="A0A0J7JX17"/>
<dbReference type="EMBL" id="LBMM01023344">
    <property type="protein sequence ID" value="KMQ82738.1"/>
    <property type="molecule type" value="Genomic_DNA"/>
</dbReference>
<evidence type="ECO:0000256" key="1">
    <source>
        <dbReference type="SAM" id="MobiDB-lite"/>
    </source>
</evidence>
<dbReference type="OrthoDB" id="8068971at2759"/>